<dbReference type="InterPro" id="IPR011009">
    <property type="entry name" value="Kinase-like_dom_sf"/>
</dbReference>
<dbReference type="Proteomes" id="UP000177921">
    <property type="component" value="Unassembled WGS sequence"/>
</dbReference>
<evidence type="ECO:0000259" key="1">
    <source>
        <dbReference type="Pfam" id="PF01636"/>
    </source>
</evidence>
<dbReference type="InterPro" id="IPR002575">
    <property type="entry name" value="Aminoglycoside_PTrfase"/>
</dbReference>
<dbReference type="Pfam" id="PF01636">
    <property type="entry name" value="APH"/>
    <property type="match status" value="1"/>
</dbReference>
<dbReference type="EMBL" id="MFAR01000013">
    <property type="protein sequence ID" value="OGD85103.1"/>
    <property type="molecule type" value="Genomic_DNA"/>
</dbReference>
<reference evidence="2 3" key="1">
    <citation type="journal article" date="2016" name="Nat. Commun.">
        <title>Thousands of microbial genomes shed light on interconnected biogeochemical processes in an aquifer system.</title>
        <authorList>
            <person name="Anantharaman K."/>
            <person name="Brown C.T."/>
            <person name="Hug L.A."/>
            <person name="Sharon I."/>
            <person name="Castelle C.J."/>
            <person name="Probst A.J."/>
            <person name="Thomas B.C."/>
            <person name="Singh A."/>
            <person name="Wilkins M.J."/>
            <person name="Karaoz U."/>
            <person name="Brodie E.L."/>
            <person name="Williams K.H."/>
            <person name="Hubbard S.S."/>
            <person name="Banfield J.F."/>
        </authorList>
    </citation>
    <scope>NUCLEOTIDE SEQUENCE [LARGE SCALE GENOMIC DNA]</scope>
</reference>
<evidence type="ECO:0000313" key="3">
    <source>
        <dbReference type="Proteomes" id="UP000177921"/>
    </source>
</evidence>
<organism evidence="2 3">
    <name type="scientific">Candidatus Collierbacteria bacterium RIFOXYD1_FULL_46_26</name>
    <dbReference type="NCBI Taxonomy" id="1817732"/>
    <lineage>
        <taxon>Bacteria</taxon>
        <taxon>Candidatus Collieribacteriota</taxon>
    </lineage>
</organism>
<feature type="domain" description="Aminoglycoside phosphotransferase" evidence="1">
    <location>
        <begin position="30"/>
        <end position="233"/>
    </location>
</feature>
<proteinExistence type="predicted"/>
<protein>
    <recommendedName>
        <fullName evidence="1">Aminoglycoside phosphotransferase domain-containing protein</fullName>
    </recommendedName>
</protein>
<evidence type="ECO:0000313" key="2">
    <source>
        <dbReference type="EMBL" id="OGD85103.1"/>
    </source>
</evidence>
<accession>A0A1F5FZQ1</accession>
<dbReference type="SUPFAM" id="SSF56112">
    <property type="entry name" value="Protein kinase-like (PK-like)"/>
    <property type="match status" value="1"/>
</dbReference>
<sequence length="306" mass="35358">MTYTKESVHRFLQDSSYREISNITPASGGDWSQVFFFEAGGNSKVIRFSQANEDFLKDQFAYRFNSPNLPIPEIEEIGQAFDGYYAVSPRVDGDMVDRLPRDKMTRLVPQILSLFNALRTAELSDTTGYGNWNTEGKGTSNSWREFLTSVNQYDPTSRVDWRVGLANRPDTQVLFDRVYQEMSKLLKYCPEERHLIHNDLLHLNLITKNDQVVGVIDWGCSLYGDFLYDLAMFDLWQFYYPSMEGIDWKGEAKQHFAVAGVDMINFAERLKCYQCHLALDAIKYSVFKNNDKNLALITGRIKEIIH</sequence>
<dbReference type="Gene3D" id="3.30.200.150">
    <property type="match status" value="1"/>
</dbReference>
<dbReference type="AlphaFoldDB" id="A0A1F5FZQ1"/>
<dbReference type="InterPro" id="IPR051678">
    <property type="entry name" value="AGP_Transferase"/>
</dbReference>
<dbReference type="Gene3D" id="3.90.1200.10">
    <property type="match status" value="1"/>
</dbReference>
<dbReference type="PANTHER" id="PTHR21310">
    <property type="entry name" value="AMINOGLYCOSIDE PHOSPHOTRANSFERASE-RELATED-RELATED"/>
    <property type="match status" value="1"/>
</dbReference>
<gene>
    <name evidence="2" type="ORF">A2618_02290</name>
</gene>
<comment type="caution">
    <text evidence="2">The sequence shown here is derived from an EMBL/GenBank/DDBJ whole genome shotgun (WGS) entry which is preliminary data.</text>
</comment>
<name>A0A1F5FZQ1_9BACT</name>